<keyword evidence="1" id="KW-0472">Membrane</keyword>
<sequence>MKSNKTSTQSSRDLDLTLAFSDSFSVSVSLFIPSIFNISLISFVSLLSYIGPDFIGIVKFKYKLNKNSSFYDELKLKLIKYTLKNNETMCNIKKKVPQSMLNFVAEEFLFNFQCPDLTLAFDQLCAKMTLLVIVIMSF</sequence>
<keyword evidence="1" id="KW-1133">Transmembrane helix</keyword>
<comment type="caution">
    <text evidence="2">The sequence shown here is derived from an EMBL/GenBank/DDBJ whole genome shotgun (WGS) entry which is preliminary data.</text>
</comment>
<evidence type="ECO:0000313" key="3">
    <source>
        <dbReference type="Proteomes" id="UP000276133"/>
    </source>
</evidence>
<dbReference type="EMBL" id="REGN01004889">
    <property type="protein sequence ID" value="RNA15791.1"/>
    <property type="molecule type" value="Genomic_DNA"/>
</dbReference>
<accession>A0A3M7QXE8</accession>
<proteinExistence type="predicted"/>
<dbReference type="AlphaFoldDB" id="A0A3M7QXE8"/>
<feature type="transmembrane region" description="Helical" evidence="1">
    <location>
        <begin position="30"/>
        <end position="51"/>
    </location>
</feature>
<gene>
    <name evidence="2" type="ORF">BpHYR1_050867</name>
</gene>
<protein>
    <submittedName>
        <fullName evidence="2">Uncharacterized protein</fullName>
    </submittedName>
</protein>
<evidence type="ECO:0000313" key="2">
    <source>
        <dbReference type="EMBL" id="RNA15791.1"/>
    </source>
</evidence>
<keyword evidence="1" id="KW-0812">Transmembrane</keyword>
<dbReference type="Proteomes" id="UP000276133">
    <property type="component" value="Unassembled WGS sequence"/>
</dbReference>
<name>A0A3M7QXE8_BRAPC</name>
<organism evidence="2 3">
    <name type="scientific">Brachionus plicatilis</name>
    <name type="common">Marine rotifer</name>
    <name type="synonym">Brachionus muelleri</name>
    <dbReference type="NCBI Taxonomy" id="10195"/>
    <lineage>
        <taxon>Eukaryota</taxon>
        <taxon>Metazoa</taxon>
        <taxon>Spiralia</taxon>
        <taxon>Gnathifera</taxon>
        <taxon>Rotifera</taxon>
        <taxon>Eurotatoria</taxon>
        <taxon>Monogononta</taxon>
        <taxon>Pseudotrocha</taxon>
        <taxon>Ploima</taxon>
        <taxon>Brachionidae</taxon>
        <taxon>Brachionus</taxon>
    </lineage>
</organism>
<keyword evidence="3" id="KW-1185">Reference proteome</keyword>
<reference evidence="2 3" key="1">
    <citation type="journal article" date="2018" name="Sci. Rep.">
        <title>Genomic signatures of local adaptation to the degree of environmental predictability in rotifers.</title>
        <authorList>
            <person name="Franch-Gras L."/>
            <person name="Hahn C."/>
            <person name="Garcia-Roger E.M."/>
            <person name="Carmona M.J."/>
            <person name="Serra M."/>
            <person name="Gomez A."/>
        </authorList>
    </citation>
    <scope>NUCLEOTIDE SEQUENCE [LARGE SCALE GENOMIC DNA]</scope>
    <source>
        <strain evidence="2">HYR1</strain>
    </source>
</reference>
<evidence type="ECO:0000256" key="1">
    <source>
        <dbReference type="SAM" id="Phobius"/>
    </source>
</evidence>